<dbReference type="PROSITE" id="PS50144">
    <property type="entry name" value="MATH"/>
    <property type="match status" value="1"/>
</dbReference>
<dbReference type="InterPro" id="IPR056423">
    <property type="entry name" value="BACK_BPM_SPOP"/>
</dbReference>
<dbReference type="EMBL" id="RWGY01000904">
    <property type="protein sequence ID" value="TVT98069.1"/>
    <property type="molecule type" value="Genomic_DNA"/>
</dbReference>
<accession>A0A5J9SG62</accession>
<reference evidence="4 5" key="1">
    <citation type="journal article" date="2019" name="Sci. Rep.">
        <title>A high-quality genome of Eragrostis curvula grass provides insights into Poaceae evolution and supports new strategies to enhance forage quality.</title>
        <authorList>
            <person name="Carballo J."/>
            <person name="Santos B.A.C.M."/>
            <person name="Zappacosta D."/>
            <person name="Garbus I."/>
            <person name="Selva J.P."/>
            <person name="Gallo C.A."/>
            <person name="Diaz A."/>
            <person name="Albertini E."/>
            <person name="Caccamo M."/>
            <person name="Echenique V."/>
        </authorList>
    </citation>
    <scope>NUCLEOTIDE SEQUENCE [LARGE SCALE GENOMIC DNA]</scope>
    <source>
        <strain evidence="5">cv. Victoria</strain>
        <tissue evidence="4">Leaf</tissue>
    </source>
</reference>
<dbReference type="Pfam" id="PF00651">
    <property type="entry name" value="BTB"/>
    <property type="match status" value="1"/>
</dbReference>
<dbReference type="Pfam" id="PF22486">
    <property type="entry name" value="MATH_2"/>
    <property type="match status" value="1"/>
</dbReference>
<dbReference type="Gramene" id="TVT98069">
    <property type="protein sequence ID" value="TVT98069"/>
    <property type="gene ID" value="EJB05_56644"/>
</dbReference>
<dbReference type="PANTHER" id="PTHR26379">
    <property type="entry name" value="BTB/POZ AND MATH DOMAIN-CONTAINING PROTEIN 1"/>
    <property type="match status" value="1"/>
</dbReference>
<dbReference type="InterPro" id="IPR008974">
    <property type="entry name" value="TRAF-like"/>
</dbReference>
<evidence type="ECO:0000313" key="4">
    <source>
        <dbReference type="EMBL" id="TVT98069.1"/>
    </source>
</evidence>
<evidence type="ECO:0000256" key="1">
    <source>
        <dbReference type="ARBA" id="ARBA00004906"/>
    </source>
</evidence>
<evidence type="ECO:0000256" key="2">
    <source>
        <dbReference type="ARBA" id="ARBA00010846"/>
    </source>
</evidence>
<dbReference type="SMART" id="SM00225">
    <property type="entry name" value="BTB"/>
    <property type="match status" value="1"/>
</dbReference>
<dbReference type="OrthoDB" id="680218at2759"/>
<dbReference type="Gene3D" id="3.30.710.10">
    <property type="entry name" value="Potassium Channel Kv1.1, Chain A"/>
    <property type="match status" value="1"/>
</dbReference>
<evidence type="ECO:0000313" key="5">
    <source>
        <dbReference type="Proteomes" id="UP000324897"/>
    </source>
</evidence>
<proteinExistence type="inferred from homology"/>
<feature type="non-terminal residue" evidence="4">
    <location>
        <position position="1"/>
    </location>
</feature>
<gene>
    <name evidence="4" type="ORF">EJB05_56644</name>
</gene>
<comment type="similarity">
    <text evidence="2">Belongs to the Tdpoz family.</text>
</comment>
<dbReference type="InterPro" id="IPR002083">
    <property type="entry name" value="MATH/TRAF_dom"/>
</dbReference>
<dbReference type="CDD" id="cd00121">
    <property type="entry name" value="MATH"/>
    <property type="match status" value="1"/>
</dbReference>
<dbReference type="Pfam" id="PF24570">
    <property type="entry name" value="BACK_BPM_SPOP"/>
    <property type="match status" value="1"/>
</dbReference>
<dbReference type="SUPFAM" id="SSF49599">
    <property type="entry name" value="TRAF domain-like"/>
    <property type="match status" value="1"/>
</dbReference>
<dbReference type="Gene3D" id="2.60.210.10">
    <property type="entry name" value="Apoptosis, Tumor Necrosis Factor Receptor Associated Protein 2, Chain A"/>
    <property type="match status" value="1"/>
</dbReference>
<organism evidence="4 5">
    <name type="scientific">Eragrostis curvula</name>
    <name type="common">weeping love grass</name>
    <dbReference type="NCBI Taxonomy" id="38414"/>
    <lineage>
        <taxon>Eukaryota</taxon>
        <taxon>Viridiplantae</taxon>
        <taxon>Streptophyta</taxon>
        <taxon>Embryophyta</taxon>
        <taxon>Tracheophyta</taxon>
        <taxon>Spermatophyta</taxon>
        <taxon>Magnoliopsida</taxon>
        <taxon>Liliopsida</taxon>
        <taxon>Poales</taxon>
        <taxon>Poaceae</taxon>
        <taxon>PACMAD clade</taxon>
        <taxon>Chloridoideae</taxon>
        <taxon>Eragrostideae</taxon>
        <taxon>Eragrostidinae</taxon>
        <taxon>Eragrostis</taxon>
    </lineage>
</organism>
<evidence type="ECO:0000259" key="3">
    <source>
        <dbReference type="PROSITE" id="PS50144"/>
    </source>
</evidence>
<dbReference type="Proteomes" id="UP000324897">
    <property type="component" value="Unassembled WGS sequence"/>
</dbReference>
<feature type="domain" description="MATH" evidence="3">
    <location>
        <begin position="11"/>
        <end position="141"/>
    </location>
</feature>
<dbReference type="SUPFAM" id="SSF54695">
    <property type="entry name" value="POZ domain"/>
    <property type="match status" value="1"/>
</dbReference>
<protein>
    <recommendedName>
        <fullName evidence="3">MATH domain-containing protein</fullName>
    </recommendedName>
</protein>
<dbReference type="PANTHER" id="PTHR26379:SF422">
    <property type="entry name" value="BTB DOMAIN-CONTAINING PROTEIN"/>
    <property type="match status" value="1"/>
</dbReference>
<comment type="caution">
    <text evidence="4">The sequence shown here is derived from an EMBL/GenBank/DDBJ whole genome shotgun (WGS) entry which is preliminary data.</text>
</comment>
<dbReference type="GO" id="GO:0016567">
    <property type="term" value="P:protein ubiquitination"/>
    <property type="evidence" value="ECO:0007669"/>
    <property type="project" value="InterPro"/>
</dbReference>
<name>A0A5J9SG62_9POAL</name>
<dbReference type="Gene3D" id="1.25.40.420">
    <property type="match status" value="1"/>
</dbReference>
<dbReference type="InterPro" id="IPR011333">
    <property type="entry name" value="SKP1/BTB/POZ_sf"/>
</dbReference>
<sequence length="323" mass="36226">MATCDSASGEVISHTLCFDRYWQMKEKFPTGECVDSPSFKVGDYFWRISYCPNGACSSFSDHIAIFIVLDGGVVTAPVKARARFCLLDRHGEPVPGHSVYTDVREYSSLGAGFGFDEFVLKEFLEASEHLVDGGFAIRCDVCVDRPAAPLYYRFGFRRRDVHRSQAPRSPAFVAEILGGDVTTGDFIRVDGMSAQVFEAFLHFMYEDSLPEMNEQEEPVMAEHLLVAADRFEMQGHKLICEETLIGYIDENTAARMLELSVQHRCQLLNEACIEFLENHPALDAVMATDDGLVEHVAKSCPALLKDLCADWLEDDESFQDDLE</sequence>
<dbReference type="AlphaFoldDB" id="A0A5J9SG62"/>
<keyword evidence="5" id="KW-1185">Reference proteome</keyword>
<dbReference type="InterPro" id="IPR045005">
    <property type="entry name" value="BPM1-6"/>
</dbReference>
<comment type="pathway">
    <text evidence="1">Protein modification; protein ubiquitination.</text>
</comment>
<dbReference type="InterPro" id="IPR000210">
    <property type="entry name" value="BTB/POZ_dom"/>
</dbReference>